<dbReference type="AlphaFoldDB" id="A0A6C0D4A9"/>
<name>A0A6C0D4A9_9ZZZZ</name>
<protein>
    <submittedName>
        <fullName evidence="1">Uncharacterized protein</fullName>
    </submittedName>
</protein>
<reference evidence="1" key="1">
    <citation type="journal article" date="2020" name="Nature">
        <title>Giant virus diversity and host interactions through global metagenomics.</title>
        <authorList>
            <person name="Schulz F."/>
            <person name="Roux S."/>
            <person name="Paez-Espino D."/>
            <person name="Jungbluth S."/>
            <person name="Walsh D.A."/>
            <person name="Denef V.J."/>
            <person name="McMahon K.D."/>
            <person name="Konstantinidis K.T."/>
            <person name="Eloe-Fadrosh E.A."/>
            <person name="Kyrpides N.C."/>
            <person name="Woyke T."/>
        </authorList>
    </citation>
    <scope>NUCLEOTIDE SEQUENCE</scope>
    <source>
        <strain evidence="1">GVMAG-M-3300023174-111</strain>
    </source>
</reference>
<sequence>MTSLFESSQIHNYMIDPNIHHRNSKINQKIYATTKTHYSILNYDKKYICFNDAESGMYRSVICSYPEKQVLCFSPAKSISYYIFEKTNGTVISEIVEGIMINLFYDNRIKSWELATKSAVGCKYGQKYNCSELTFYDMFIQALAGNPDKTLNDNPIISLLPKWCSYSFVMNVTSEPRLTLVAVYNIQHLNVLLLPSSIYKNWKVFEGAHNIISFPKECSRLDETNIENGYMLINYETGHRAKWYHPEYIMEKKCNKIKPTIQYQYLCFRRINKVYEYLSYFPKQRRTFHLIKEQYDEYINKTHHYYIEYFVKKEIDWTDIPLKYRDFVYKIHYGIYVQGLSNGMRIVITKNIVKDFFQKKEPMEQIGMLSTAYLSSFSRA</sequence>
<evidence type="ECO:0000313" key="1">
    <source>
        <dbReference type="EMBL" id="QHT11090.1"/>
    </source>
</evidence>
<proteinExistence type="predicted"/>
<dbReference type="EMBL" id="MN739531">
    <property type="protein sequence ID" value="QHT11090.1"/>
    <property type="molecule type" value="Genomic_DNA"/>
</dbReference>
<accession>A0A6C0D4A9</accession>
<organism evidence="1">
    <name type="scientific">viral metagenome</name>
    <dbReference type="NCBI Taxonomy" id="1070528"/>
    <lineage>
        <taxon>unclassified sequences</taxon>
        <taxon>metagenomes</taxon>
        <taxon>organismal metagenomes</taxon>
    </lineage>
</organism>